<reference evidence="3" key="1">
    <citation type="submission" date="2017-02" db="EMBL/GenBank/DDBJ databases">
        <authorList>
            <person name="Daims H."/>
        </authorList>
    </citation>
    <scope>NUCLEOTIDE SEQUENCE [LARGE SCALE GENOMIC DNA]</scope>
</reference>
<proteinExistence type="predicted"/>
<feature type="chain" id="PRO_5013068582" evidence="1">
    <location>
        <begin position="29"/>
        <end position="408"/>
    </location>
</feature>
<keyword evidence="3" id="KW-1185">Reference proteome</keyword>
<name>A0A1R4H6T2_9GAMM</name>
<protein>
    <submittedName>
        <fullName evidence="2">Amidohydrolase 2</fullName>
    </submittedName>
</protein>
<evidence type="ECO:0000256" key="1">
    <source>
        <dbReference type="SAM" id="SignalP"/>
    </source>
</evidence>
<gene>
    <name evidence="2" type="ORF">CRENPOLYSF2_2410015</name>
</gene>
<keyword evidence="1" id="KW-0732">Signal</keyword>
<dbReference type="OrthoDB" id="9771320at2"/>
<dbReference type="InterPro" id="IPR006311">
    <property type="entry name" value="TAT_signal"/>
</dbReference>
<dbReference type="Gene3D" id="3.20.20.140">
    <property type="entry name" value="Metal-dependent hydrolases"/>
    <property type="match status" value="1"/>
</dbReference>
<evidence type="ECO:0000313" key="3">
    <source>
        <dbReference type="Proteomes" id="UP000195442"/>
    </source>
</evidence>
<feature type="signal peptide" evidence="1">
    <location>
        <begin position="1"/>
        <end position="28"/>
    </location>
</feature>
<dbReference type="GO" id="GO:0016787">
    <property type="term" value="F:hydrolase activity"/>
    <property type="evidence" value="ECO:0007669"/>
    <property type="project" value="UniProtKB-KW"/>
</dbReference>
<sequence>MIDSNISRRRFLQLAATSLVTTSLPVSALFRLTNACLDPLETPTSTLETLAWQGVNPHDWWDCHTHIVGVGDSASGITISRNMNAPLLHPIQTIQHWAYANAACTGKVGGEDVAFVTRLLALLEVLPKGAKAMLYAFDKAHGANGDADHINTSFFVPNEYAMSLAKRYPERFEWVASIHPYRPDCVAVLQQAVTDGARAVKWLPPAMGIDPASAQCDRFYKAAADLNIPIISHGGEEKAVHGINQPLFGNPLRLRRALDAGVRVVIAHCATIGDDLDDDGRKIRSFDIFAKLMAENQWQDRLFGDISAIILRNRDTEVLKTLLTETTWHNRLLNGSDYPLTGVLPLISVQAFVKAGLLTEDTIEPLQTLQDYHPFRFDFVLKRSLSWQGQRFANSIFETRPFFMAKNQ</sequence>
<dbReference type="RefSeq" id="WP_087146738.1">
    <property type="nucleotide sequence ID" value="NZ_FUKJ01000159.1"/>
</dbReference>
<dbReference type="EMBL" id="FUKJ01000159">
    <property type="protein sequence ID" value="SJM91899.1"/>
    <property type="molecule type" value="Genomic_DNA"/>
</dbReference>
<dbReference type="Proteomes" id="UP000195442">
    <property type="component" value="Unassembled WGS sequence"/>
</dbReference>
<dbReference type="AlphaFoldDB" id="A0A1R4H6T2"/>
<organism evidence="2 3">
    <name type="scientific">Crenothrix polyspora</name>
    <dbReference type="NCBI Taxonomy" id="360316"/>
    <lineage>
        <taxon>Bacteria</taxon>
        <taxon>Pseudomonadati</taxon>
        <taxon>Pseudomonadota</taxon>
        <taxon>Gammaproteobacteria</taxon>
        <taxon>Methylococcales</taxon>
        <taxon>Crenotrichaceae</taxon>
        <taxon>Crenothrix</taxon>
    </lineage>
</organism>
<keyword evidence="2" id="KW-0378">Hydrolase</keyword>
<dbReference type="InterPro" id="IPR032466">
    <property type="entry name" value="Metal_Hydrolase"/>
</dbReference>
<evidence type="ECO:0000313" key="2">
    <source>
        <dbReference type="EMBL" id="SJM91899.1"/>
    </source>
</evidence>
<accession>A0A1R4H6T2</accession>
<dbReference type="SUPFAM" id="SSF51556">
    <property type="entry name" value="Metallo-dependent hydrolases"/>
    <property type="match status" value="1"/>
</dbReference>
<dbReference type="PROSITE" id="PS51318">
    <property type="entry name" value="TAT"/>
    <property type="match status" value="1"/>
</dbReference>